<dbReference type="AlphaFoldDB" id="A6JPP9"/>
<evidence type="ECO:0000313" key="2">
    <source>
        <dbReference type="Proteomes" id="UP000234681"/>
    </source>
</evidence>
<dbReference type="EMBL" id="CH473995">
    <property type="protein sequence ID" value="EDL78872.1"/>
    <property type="molecule type" value="Genomic_DNA"/>
</dbReference>
<keyword evidence="1" id="KW-0449">Lipoprotein</keyword>
<accession>A6JPP9</accession>
<proteinExistence type="predicted"/>
<keyword evidence="1" id="KW-0675">Receptor</keyword>
<protein>
    <submittedName>
        <fullName evidence="1">Similar to low density lipoprotein receptor-related protein binding protein (Predicted), isoform CRA_c</fullName>
    </submittedName>
</protein>
<organism evidence="1 2">
    <name type="scientific">Rattus norvegicus</name>
    <name type="common">Rat</name>
    <dbReference type="NCBI Taxonomy" id="10116"/>
    <lineage>
        <taxon>Eukaryota</taxon>
        <taxon>Metazoa</taxon>
        <taxon>Chordata</taxon>
        <taxon>Craniata</taxon>
        <taxon>Vertebrata</taxon>
        <taxon>Euteleostomi</taxon>
        <taxon>Mammalia</taxon>
        <taxon>Eutheria</taxon>
        <taxon>Euarchontoglires</taxon>
        <taxon>Glires</taxon>
        <taxon>Rodentia</taxon>
        <taxon>Myomorpha</taxon>
        <taxon>Muroidea</taxon>
        <taxon>Muridae</taxon>
        <taxon>Murinae</taxon>
        <taxon>Rattus</taxon>
    </lineage>
</organism>
<sequence length="54" mass="6627">MGGKSFKKPKILDHHNRQCVLSKKYYWRMALRICWRQEHQSTHPRILKSSRLFT</sequence>
<evidence type="ECO:0000313" key="1">
    <source>
        <dbReference type="EMBL" id="EDL78872.1"/>
    </source>
</evidence>
<dbReference type="Proteomes" id="UP000234681">
    <property type="component" value="Chromosome 16"/>
</dbReference>
<gene>
    <name evidence="1" type="primary">RGD1565715_predicted</name>
    <name evidence="1" type="ORF">rCG_59124</name>
</gene>
<reference evidence="1 2" key="1">
    <citation type="submission" date="2005-09" db="EMBL/GenBank/DDBJ databases">
        <authorList>
            <person name="Mural R.J."/>
            <person name="Li P.W."/>
            <person name="Adams M.D."/>
            <person name="Amanatides P.G."/>
            <person name="Baden-Tillson H."/>
            <person name="Barnstead M."/>
            <person name="Chin S.H."/>
            <person name="Dew I."/>
            <person name="Evans C.A."/>
            <person name="Ferriera S."/>
            <person name="Flanigan M."/>
            <person name="Fosler C."/>
            <person name="Glodek A."/>
            <person name="Gu Z."/>
            <person name="Holt R.A."/>
            <person name="Jennings D."/>
            <person name="Kraft C.L."/>
            <person name="Lu F."/>
            <person name="Nguyen T."/>
            <person name="Nusskern D.R."/>
            <person name="Pfannkoch C.M."/>
            <person name="Sitter C."/>
            <person name="Sutton G.G."/>
            <person name="Venter J.C."/>
            <person name="Wang Z."/>
            <person name="Woodage T."/>
            <person name="Zheng X.H."/>
            <person name="Zhong F."/>
        </authorList>
    </citation>
    <scope>NUCLEOTIDE SEQUENCE [LARGE SCALE GENOMIC DNA]</scope>
    <source>
        <strain>BN</strain>
        <strain evidence="2">Sprague-Dawley</strain>
    </source>
</reference>
<name>A6JPP9_RAT</name>